<dbReference type="InterPro" id="IPR017771">
    <property type="entry name" value="Cyanamide_hydratase_HD"/>
</dbReference>
<protein>
    <recommendedName>
        <fullName evidence="1">HD domain-containing protein</fullName>
    </recommendedName>
</protein>
<gene>
    <name evidence="2" type="ORF">D0863_11969</name>
</gene>
<dbReference type="Pfam" id="PF01966">
    <property type="entry name" value="HD"/>
    <property type="match status" value="1"/>
</dbReference>
<dbReference type="PANTHER" id="PTHR35569:SF1">
    <property type="entry name" value="CYANAMIDE HYDRATASE DDI2-RELATED"/>
    <property type="match status" value="1"/>
</dbReference>
<dbReference type="InterPro" id="IPR006674">
    <property type="entry name" value="HD_domain"/>
</dbReference>
<dbReference type="PROSITE" id="PS51831">
    <property type="entry name" value="HD"/>
    <property type="match status" value="1"/>
</dbReference>
<comment type="caution">
    <text evidence="2">The sequence shown here is derived from an EMBL/GenBank/DDBJ whole genome shotgun (WGS) entry which is preliminary data.</text>
</comment>
<evidence type="ECO:0000259" key="1">
    <source>
        <dbReference type="PROSITE" id="PS51831"/>
    </source>
</evidence>
<evidence type="ECO:0000313" key="2">
    <source>
        <dbReference type="EMBL" id="RMY59321.1"/>
    </source>
</evidence>
<dbReference type="PANTHER" id="PTHR35569">
    <property type="entry name" value="CYANAMIDE HYDRATASE DDI2-RELATED"/>
    <property type="match status" value="1"/>
</dbReference>
<evidence type="ECO:0000313" key="3">
    <source>
        <dbReference type="Proteomes" id="UP000269276"/>
    </source>
</evidence>
<feature type="domain" description="HD" evidence="1">
    <location>
        <begin position="66"/>
        <end position="175"/>
    </location>
</feature>
<dbReference type="SUPFAM" id="SSF109604">
    <property type="entry name" value="HD-domain/PDEase-like"/>
    <property type="match status" value="1"/>
</dbReference>
<dbReference type="InterPro" id="IPR003607">
    <property type="entry name" value="HD/PDEase_dom"/>
</dbReference>
<dbReference type="CDD" id="cd00077">
    <property type="entry name" value="HDc"/>
    <property type="match status" value="1"/>
</dbReference>
<dbReference type="Gene3D" id="1.10.3210.10">
    <property type="entry name" value="Hypothetical protein af1432"/>
    <property type="match status" value="1"/>
</dbReference>
<dbReference type="AlphaFoldDB" id="A0A3M7D4S4"/>
<dbReference type="OrthoDB" id="409121at2759"/>
<dbReference type="VEuPathDB" id="FungiDB:BTJ68_04158"/>
<proteinExistence type="predicted"/>
<dbReference type="EMBL" id="QWIP01000592">
    <property type="protein sequence ID" value="RMY59321.1"/>
    <property type="molecule type" value="Genomic_DNA"/>
</dbReference>
<dbReference type="NCBIfam" id="TIGR03401">
    <property type="entry name" value="cyanamide_fam"/>
    <property type="match status" value="1"/>
</dbReference>
<name>A0A3M7D4S4_HORWE</name>
<organism evidence="2 3">
    <name type="scientific">Hortaea werneckii</name>
    <name type="common">Black yeast</name>
    <name type="synonym">Cladosporium werneckii</name>
    <dbReference type="NCBI Taxonomy" id="91943"/>
    <lineage>
        <taxon>Eukaryota</taxon>
        <taxon>Fungi</taxon>
        <taxon>Dikarya</taxon>
        <taxon>Ascomycota</taxon>
        <taxon>Pezizomycotina</taxon>
        <taxon>Dothideomycetes</taxon>
        <taxon>Dothideomycetidae</taxon>
        <taxon>Mycosphaerellales</taxon>
        <taxon>Teratosphaeriaceae</taxon>
        <taxon>Hortaea</taxon>
    </lineage>
</organism>
<reference evidence="2 3" key="1">
    <citation type="journal article" date="2018" name="BMC Genomics">
        <title>Genomic evidence for intraspecific hybridization in a clonal and extremely halotolerant yeast.</title>
        <authorList>
            <person name="Gostincar C."/>
            <person name="Stajich J.E."/>
            <person name="Zupancic J."/>
            <person name="Zalar P."/>
            <person name="Gunde-Cimerman N."/>
        </authorList>
    </citation>
    <scope>NUCLEOTIDE SEQUENCE [LARGE SCALE GENOMIC DNA]</scope>
    <source>
        <strain evidence="2 3">EXF-2682</strain>
    </source>
</reference>
<accession>A0A3M7D4S4</accession>
<sequence length="240" mass="26927">MTPNKMSSPVEKHGWTAVPRSLDKLLAERHEKREPWPVKVEDLPLPQGELVGKVMEYAKSHLPAQTFNHSMRVFCYGRAITLQHFPEWSYDPETFLLAALLHDIGTTDANQSSTYLSFEFKGGFISLDLLASLDSDLSQREAVCESIIRHQDLGDTGSMTTLTAVIHFATVLDNVGLYAEELVHPDTIRNVTTAFPRNGWTGCFAGVVRRECETKPWANTTRIQGFAEMVEGNRVMAPFD</sequence>
<dbReference type="Proteomes" id="UP000269276">
    <property type="component" value="Unassembled WGS sequence"/>
</dbReference>